<accession>A0A5J4KUK4</accession>
<keyword evidence="1" id="KW-1133">Transmembrane helix</keyword>
<organism evidence="2 3">
    <name type="scientific">Dictyobacter vulcani</name>
    <dbReference type="NCBI Taxonomy" id="2607529"/>
    <lineage>
        <taxon>Bacteria</taxon>
        <taxon>Bacillati</taxon>
        <taxon>Chloroflexota</taxon>
        <taxon>Ktedonobacteria</taxon>
        <taxon>Ktedonobacterales</taxon>
        <taxon>Dictyobacteraceae</taxon>
        <taxon>Dictyobacter</taxon>
    </lineage>
</organism>
<dbReference type="Gene3D" id="2.60.40.420">
    <property type="entry name" value="Cupredoxins - blue copper proteins"/>
    <property type="match status" value="1"/>
</dbReference>
<name>A0A5J4KUK4_9CHLR</name>
<dbReference type="AlphaFoldDB" id="A0A5J4KUK4"/>
<evidence type="ECO:0000313" key="2">
    <source>
        <dbReference type="EMBL" id="GER90160.1"/>
    </source>
</evidence>
<comment type="caution">
    <text evidence="2">The sequence shown here is derived from an EMBL/GenBank/DDBJ whole genome shotgun (WGS) entry which is preliminary data.</text>
</comment>
<gene>
    <name evidence="2" type="ORF">KDW_43220</name>
</gene>
<sequence>MKRGKTLMNLHTPPENTKILFPGLTLIVGILLSIVLVACSSSSITYQGKTYTITIKPASAGTYTFDQTNFVNQHNLTIVMNDTVTISNSTDQTFTFVTTPAGGPPDGGKVGAKGQTSFQFTRTGTWTIKSKEHPELEMTIVVQ</sequence>
<dbReference type="SUPFAM" id="SSF49503">
    <property type="entry name" value="Cupredoxins"/>
    <property type="match status" value="1"/>
</dbReference>
<evidence type="ECO:0008006" key="4">
    <source>
        <dbReference type="Google" id="ProtNLM"/>
    </source>
</evidence>
<keyword evidence="1" id="KW-0472">Membrane</keyword>
<proteinExistence type="predicted"/>
<evidence type="ECO:0000313" key="3">
    <source>
        <dbReference type="Proteomes" id="UP000326912"/>
    </source>
</evidence>
<evidence type="ECO:0000256" key="1">
    <source>
        <dbReference type="SAM" id="Phobius"/>
    </source>
</evidence>
<keyword evidence="1" id="KW-0812">Transmembrane</keyword>
<keyword evidence="3" id="KW-1185">Reference proteome</keyword>
<dbReference type="InterPro" id="IPR008972">
    <property type="entry name" value="Cupredoxin"/>
</dbReference>
<feature type="transmembrane region" description="Helical" evidence="1">
    <location>
        <begin position="20"/>
        <end position="39"/>
    </location>
</feature>
<dbReference type="Proteomes" id="UP000326912">
    <property type="component" value="Unassembled WGS sequence"/>
</dbReference>
<protein>
    <recommendedName>
        <fullName evidence="4">Proteinase inhibitor I42 chagasin domain-containing protein</fullName>
    </recommendedName>
</protein>
<reference evidence="2 3" key="1">
    <citation type="submission" date="2019-10" db="EMBL/GenBank/DDBJ databases">
        <title>Dictyobacter vulcani sp. nov., within the class Ktedonobacteria, isolated from soil of volcanic Mt. Zao.</title>
        <authorList>
            <person name="Zheng Y."/>
            <person name="Wang C.M."/>
            <person name="Sakai Y."/>
            <person name="Abe K."/>
            <person name="Yokota A."/>
            <person name="Yabe S."/>
        </authorList>
    </citation>
    <scope>NUCLEOTIDE SEQUENCE [LARGE SCALE GENOMIC DNA]</scope>
    <source>
        <strain evidence="2 3">W12</strain>
    </source>
</reference>
<dbReference type="EMBL" id="BKZW01000002">
    <property type="protein sequence ID" value="GER90160.1"/>
    <property type="molecule type" value="Genomic_DNA"/>
</dbReference>